<keyword evidence="4" id="KW-0418">Kinase</keyword>
<feature type="domain" description="Protein kinase" evidence="3">
    <location>
        <begin position="11"/>
        <end position="270"/>
    </location>
</feature>
<dbReference type="Pfam" id="PF13191">
    <property type="entry name" value="AAA_16"/>
    <property type="match status" value="1"/>
</dbReference>
<dbReference type="PANTHER" id="PTHR16305">
    <property type="entry name" value="TESTICULAR SOLUBLE ADENYLYL CYCLASE"/>
    <property type="match status" value="1"/>
</dbReference>
<organism evidence="4 5">
    <name type="scientific">Polyangium spumosum</name>
    <dbReference type="NCBI Taxonomy" id="889282"/>
    <lineage>
        <taxon>Bacteria</taxon>
        <taxon>Pseudomonadati</taxon>
        <taxon>Myxococcota</taxon>
        <taxon>Polyangia</taxon>
        <taxon>Polyangiales</taxon>
        <taxon>Polyangiaceae</taxon>
        <taxon>Polyangium</taxon>
    </lineage>
</organism>
<sequence>MREVTVFAERYEILHLAGTGGMAEVHRARDRQNSMSVALKLVSEASPVDDARFDREIEALGSLDHPGIVRLLEHGVLANGTRYLVMEWLDGEELARALSRGRLSVEDTVALARKVAEALSAAHEKHIVHRDLKPENIFLVEGKPGQPKLIDFGIAKLGRRTRITGTDSIVGTPGFMAPEQVRGEAEVDARADVFALGCLIFECLAGQPAFPGDHLHAILAKVLFAEPPSLAELRPEVPYELEALVMRMLAKDPADRPRDGRAVALELEALESGAATVRVAQPPSLRPPSLGSTERRPVAALLIGRSKHSLPPPSLRSMENREGRVTDLDRSLQAEAEARGIPCEILRDGSLALWTSGAGAKDLAARVARIAMELRTLGGSRPFALAVGWGSLAGPSPLGDAIDRAAHALAEHRGASSVECPIALDELTAGLLDARFEVRKDETGFSLHGERPALLGTRTLLGNPTPCVGRERELRTLASLFEDCVEEPAAQAALVTAVAGLGKSRLAQEFVGTAMREAPLSSAWLACGEARRAGSAFQLVSQALCMALGVAAGDAQAVRRDKLLARVSARFEGADARRVARFLGEIVDAPFPDEDDLPLRAARADVQLMVDQIRAAFLDFLGAECDAAPVLLVLEDLQWGDLPSVRLVDAALRTLSDKPFFVLATARPDVRERFPRLWEGRRLQEIGLTELGKRASEKLVRGALGEGATQEVVERIVQRAQGNAFYLEELIRAAAEGRDAELPETVVAMVQSRLASLDDEDRRLLRAASVFGDVFWVGGARALLGEGAGKNALRARLVALEERELVSFRPESRLAGEEEFAFRHALVREGAYTMLTEEDRELGHRLAGAWLESHGETDPLVLATHFERGQKPSRAVPHLLRAAEQAHRAGDDEDAVRRAERALALGPDPDTEIGLLGIVSEARMWQNHLEEAATHGARLTRRAPPGSAPWVRGALAQFAYAIRMKHLDESIGILDAIASLEPAPEVLGTVSLALAMATVLLLTEGRIDIVEPIQRRLDALVGPVADRDPMARAFWHLSYPRWEAWIKEDPWESLSRSLSAQRAFHEAGSRRGVVLARVFVGMNEWLLGANERAAETLRPEARSDEDFAIVASLRALFRVLALSDAGRLVEAREEAVRLVVASEVNGDQADEARGRWALAEVARRAGNHEEAARHARAAMALGGVLPLDRAAAGAVLARALLAEGRVAEALAEAEASHARYEVMHGFGYRGAFLRLARIECLEAAGRRDEARAALAAAAGRLREIAERTPDPDYRRSFLEDVPENARIIALAGEWIGPDA</sequence>
<keyword evidence="5" id="KW-1185">Reference proteome</keyword>
<dbReference type="InterPro" id="IPR008271">
    <property type="entry name" value="Ser/Thr_kinase_AS"/>
</dbReference>
<dbReference type="SUPFAM" id="SSF48452">
    <property type="entry name" value="TPR-like"/>
    <property type="match status" value="1"/>
</dbReference>
<dbReference type="Proteomes" id="UP000440224">
    <property type="component" value="Unassembled WGS sequence"/>
</dbReference>
<proteinExistence type="predicted"/>
<dbReference type="GO" id="GO:0004672">
    <property type="term" value="F:protein kinase activity"/>
    <property type="evidence" value="ECO:0007669"/>
    <property type="project" value="InterPro"/>
</dbReference>
<evidence type="ECO:0000259" key="3">
    <source>
        <dbReference type="PROSITE" id="PS50011"/>
    </source>
</evidence>
<dbReference type="EMBL" id="WJIE01000006">
    <property type="protein sequence ID" value="MRG94885.1"/>
    <property type="molecule type" value="Genomic_DNA"/>
</dbReference>
<keyword evidence="2" id="KW-0067">ATP-binding</keyword>
<dbReference type="PANTHER" id="PTHR16305:SF28">
    <property type="entry name" value="GUANYLATE CYCLASE DOMAIN-CONTAINING PROTEIN"/>
    <property type="match status" value="1"/>
</dbReference>
<gene>
    <name evidence="4" type="ORF">GF068_23615</name>
</gene>
<dbReference type="SMART" id="SM00220">
    <property type="entry name" value="S_TKc"/>
    <property type="match status" value="1"/>
</dbReference>
<reference evidence="4 5" key="1">
    <citation type="submission" date="2019-10" db="EMBL/GenBank/DDBJ databases">
        <title>A soil myxobacterium in the family Polyangiaceae.</title>
        <authorList>
            <person name="Li Y."/>
            <person name="Wang J."/>
        </authorList>
    </citation>
    <scope>NUCLEOTIDE SEQUENCE [LARGE SCALE GENOMIC DNA]</scope>
    <source>
        <strain evidence="4 5">DSM 14734</strain>
    </source>
</reference>
<dbReference type="InterPro" id="IPR027417">
    <property type="entry name" value="P-loop_NTPase"/>
</dbReference>
<evidence type="ECO:0000256" key="2">
    <source>
        <dbReference type="ARBA" id="ARBA00022840"/>
    </source>
</evidence>
<dbReference type="SUPFAM" id="SSF56112">
    <property type="entry name" value="Protein kinase-like (PK-like)"/>
    <property type="match status" value="1"/>
</dbReference>
<dbReference type="PROSITE" id="PS00108">
    <property type="entry name" value="PROTEIN_KINASE_ST"/>
    <property type="match status" value="1"/>
</dbReference>
<comment type="caution">
    <text evidence="4">The sequence shown here is derived from an EMBL/GenBank/DDBJ whole genome shotgun (WGS) entry which is preliminary data.</text>
</comment>
<dbReference type="PROSITE" id="PS50011">
    <property type="entry name" value="PROTEIN_KINASE_DOM"/>
    <property type="match status" value="1"/>
</dbReference>
<dbReference type="GO" id="GO:0005737">
    <property type="term" value="C:cytoplasm"/>
    <property type="evidence" value="ECO:0007669"/>
    <property type="project" value="TreeGrafter"/>
</dbReference>
<keyword evidence="1" id="KW-0547">Nucleotide-binding</keyword>
<dbReference type="InterPro" id="IPR011990">
    <property type="entry name" value="TPR-like_helical_dom_sf"/>
</dbReference>
<dbReference type="GO" id="GO:0004016">
    <property type="term" value="F:adenylate cyclase activity"/>
    <property type="evidence" value="ECO:0007669"/>
    <property type="project" value="TreeGrafter"/>
</dbReference>
<dbReference type="InterPro" id="IPR000719">
    <property type="entry name" value="Prot_kinase_dom"/>
</dbReference>
<dbReference type="SUPFAM" id="SSF52540">
    <property type="entry name" value="P-loop containing nucleoside triphosphate hydrolases"/>
    <property type="match status" value="1"/>
</dbReference>
<dbReference type="InterPro" id="IPR011009">
    <property type="entry name" value="Kinase-like_dom_sf"/>
</dbReference>
<dbReference type="Pfam" id="PF00069">
    <property type="entry name" value="Pkinase"/>
    <property type="match status" value="1"/>
</dbReference>
<dbReference type="GO" id="GO:0005524">
    <property type="term" value="F:ATP binding"/>
    <property type="evidence" value="ECO:0007669"/>
    <property type="project" value="UniProtKB-KW"/>
</dbReference>
<dbReference type="RefSeq" id="WP_153821681.1">
    <property type="nucleotide sequence ID" value="NZ_WJIE01000006.1"/>
</dbReference>
<accession>A0A6N7PXC2</accession>
<name>A0A6N7PXC2_9BACT</name>
<evidence type="ECO:0000313" key="5">
    <source>
        <dbReference type="Proteomes" id="UP000440224"/>
    </source>
</evidence>
<dbReference type="CDD" id="cd14014">
    <property type="entry name" value="STKc_PknB_like"/>
    <property type="match status" value="1"/>
</dbReference>
<dbReference type="Gene3D" id="3.40.50.300">
    <property type="entry name" value="P-loop containing nucleotide triphosphate hydrolases"/>
    <property type="match status" value="1"/>
</dbReference>
<dbReference type="InterPro" id="IPR041664">
    <property type="entry name" value="AAA_16"/>
</dbReference>
<keyword evidence="4" id="KW-0808">Transferase</keyword>
<evidence type="ECO:0000313" key="4">
    <source>
        <dbReference type="EMBL" id="MRG94885.1"/>
    </source>
</evidence>
<evidence type="ECO:0000256" key="1">
    <source>
        <dbReference type="ARBA" id="ARBA00022741"/>
    </source>
</evidence>
<dbReference type="Gene3D" id="1.10.510.10">
    <property type="entry name" value="Transferase(Phosphotransferase) domain 1"/>
    <property type="match status" value="1"/>
</dbReference>
<dbReference type="OrthoDB" id="5483748at2"/>
<dbReference type="Gene3D" id="1.25.40.10">
    <property type="entry name" value="Tetratricopeptide repeat domain"/>
    <property type="match status" value="1"/>
</dbReference>
<protein>
    <submittedName>
        <fullName evidence="4">Protein kinase</fullName>
    </submittedName>
</protein>